<protein>
    <submittedName>
        <fullName evidence="1">Uncharacterized protein</fullName>
    </submittedName>
</protein>
<evidence type="ECO:0000313" key="2">
    <source>
        <dbReference type="Proteomes" id="UP001287286"/>
    </source>
</evidence>
<dbReference type="Proteomes" id="UP001287286">
    <property type="component" value="Unassembled WGS sequence"/>
</dbReference>
<gene>
    <name evidence="1" type="ORF">Purlil1_13048</name>
</gene>
<organism evidence="1 2">
    <name type="scientific">Purpureocillium lilacinum</name>
    <name type="common">Paecilomyces lilacinus</name>
    <dbReference type="NCBI Taxonomy" id="33203"/>
    <lineage>
        <taxon>Eukaryota</taxon>
        <taxon>Fungi</taxon>
        <taxon>Dikarya</taxon>
        <taxon>Ascomycota</taxon>
        <taxon>Pezizomycotina</taxon>
        <taxon>Sordariomycetes</taxon>
        <taxon>Hypocreomycetidae</taxon>
        <taxon>Hypocreales</taxon>
        <taxon>Ophiocordycipitaceae</taxon>
        <taxon>Purpureocillium</taxon>
    </lineage>
</organism>
<accession>A0ABR0BF53</accession>
<reference evidence="1 2" key="1">
    <citation type="journal article" date="2024" name="Microbiol. Resour. Announc.">
        <title>Genome annotations for the ascomycete fungi Trichoderma harzianum, Trichoderma aggressivum, and Purpureocillium lilacinum.</title>
        <authorList>
            <person name="Beijen E.P.W."/>
            <person name="Ohm R.A."/>
        </authorList>
    </citation>
    <scope>NUCLEOTIDE SEQUENCE [LARGE SCALE GENOMIC DNA]</scope>
    <source>
        <strain evidence="1 2">CBS 150709</strain>
    </source>
</reference>
<keyword evidence="2" id="KW-1185">Reference proteome</keyword>
<name>A0ABR0BF53_PURLI</name>
<comment type="caution">
    <text evidence="1">The sequence shown here is derived from an EMBL/GenBank/DDBJ whole genome shotgun (WGS) entry which is preliminary data.</text>
</comment>
<evidence type="ECO:0000313" key="1">
    <source>
        <dbReference type="EMBL" id="KAK4073341.1"/>
    </source>
</evidence>
<sequence length="168" mass="18550">MNKDQAFGHVVLGHRSVPAAPLAPLPGYQAAARRSCHTSWSKPAAARCRRGKARRTTVQHSSDDCRTFSPNSIGTILLCKDRRRHLDPAFLPMEHKHSVCPDAKPSGREAETERIGMMAQYVEHEFTGQPNTAVESARPWNPDCCMVQGALTRQSRELSGERCTEAGT</sequence>
<dbReference type="EMBL" id="JAWRVI010000160">
    <property type="protein sequence ID" value="KAK4073341.1"/>
    <property type="molecule type" value="Genomic_DNA"/>
</dbReference>
<proteinExistence type="predicted"/>